<dbReference type="RefSeq" id="WP_386414570.1">
    <property type="nucleotide sequence ID" value="NZ_JBHSZO010000017.1"/>
</dbReference>
<dbReference type="InterPro" id="IPR027417">
    <property type="entry name" value="P-loop_NTPase"/>
</dbReference>
<name>A0ABW2GJM7_9ACTN</name>
<accession>A0ABW2GJM7</accession>
<keyword evidence="3" id="KW-1185">Reference proteome</keyword>
<dbReference type="Pfam" id="PF13671">
    <property type="entry name" value="AAA_33"/>
    <property type="match status" value="1"/>
</dbReference>
<evidence type="ECO:0000313" key="2">
    <source>
        <dbReference type="EMBL" id="MFC7219057.1"/>
    </source>
</evidence>
<protein>
    <submittedName>
        <fullName evidence="2">AAA family ATPase</fullName>
    </submittedName>
</protein>
<proteinExistence type="predicted"/>
<dbReference type="SUPFAM" id="SSF52540">
    <property type="entry name" value="P-loop containing nucleoside triphosphate hydrolases"/>
    <property type="match status" value="1"/>
</dbReference>
<comment type="caution">
    <text evidence="2">The sequence shown here is derived from an EMBL/GenBank/DDBJ whole genome shotgun (WGS) entry which is preliminary data.</text>
</comment>
<organism evidence="2 3">
    <name type="scientific">Streptomyces polyrhachis</name>
    <dbReference type="NCBI Taxonomy" id="1282885"/>
    <lineage>
        <taxon>Bacteria</taxon>
        <taxon>Bacillati</taxon>
        <taxon>Actinomycetota</taxon>
        <taxon>Actinomycetes</taxon>
        <taxon>Kitasatosporales</taxon>
        <taxon>Streptomycetaceae</taxon>
        <taxon>Streptomyces</taxon>
    </lineage>
</organism>
<gene>
    <name evidence="2" type="ORF">ACFQLX_12905</name>
</gene>
<reference evidence="3" key="1">
    <citation type="journal article" date="2019" name="Int. J. Syst. Evol. Microbiol.">
        <title>The Global Catalogue of Microorganisms (GCM) 10K type strain sequencing project: providing services to taxonomists for standard genome sequencing and annotation.</title>
        <authorList>
            <consortium name="The Broad Institute Genomics Platform"/>
            <consortium name="The Broad Institute Genome Sequencing Center for Infectious Disease"/>
            <person name="Wu L."/>
            <person name="Ma J."/>
        </authorList>
    </citation>
    <scope>NUCLEOTIDE SEQUENCE [LARGE SCALE GENOMIC DNA]</scope>
    <source>
        <strain evidence="3">CGMCC 1.13681</strain>
    </source>
</reference>
<evidence type="ECO:0000313" key="3">
    <source>
        <dbReference type="Proteomes" id="UP001596413"/>
    </source>
</evidence>
<sequence>MTGERPAQRLRREGRDGRDGREHWADRAGRADRAERTEHTELRFCPGDVVVVSGLPGAGKSTLMRRAVPPGAWRVDSQDTRERWERALELRLGPRLGRALPYGLYRPLVRAAHYRGLWRALRSRTGLVVHDCGSQAWVRRWIVRAARREGRGVHLLLLDVPATTAWEGQRSRGRTVSAYAFARHRQSVGRLLRAARDGSLAGEFDSAVVLDRERARSAVLRFG</sequence>
<dbReference type="Proteomes" id="UP001596413">
    <property type="component" value="Unassembled WGS sequence"/>
</dbReference>
<dbReference type="EMBL" id="JBHSZO010000017">
    <property type="protein sequence ID" value="MFC7219057.1"/>
    <property type="molecule type" value="Genomic_DNA"/>
</dbReference>
<evidence type="ECO:0000256" key="1">
    <source>
        <dbReference type="SAM" id="MobiDB-lite"/>
    </source>
</evidence>
<dbReference type="Gene3D" id="3.40.50.300">
    <property type="entry name" value="P-loop containing nucleotide triphosphate hydrolases"/>
    <property type="match status" value="1"/>
</dbReference>
<feature type="region of interest" description="Disordered" evidence="1">
    <location>
        <begin position="1"/>
        <end position="36"/>
    </location>
</feature>